<keyword evidence="1" id="KW-0812">Transmembrane</keyword>
<evidence type="ECO:0000313" key="3">
    <source>
        <dbReference type="Proteomes" id="UP000054776"/>
    </source>
</evidence>
<dbReference type="InParanoid" id="A0A0V1C364"/>
<dbReference type="EMBL" id="JYDH01000002">
    <property type="protein sequence ID" value="KRY43171.1"/>
    <property type="molecule type" value="Genomic_DNA"/>
</dbReference>
<sequence length="260" mass="29020">MEIPEKNTQLQSFVICSSLLFPTEANSISFLSIFSLFFTSTFPEINDSAWIAVCEILAAFMSTSCKAVISILSTGGFCTAGVGGTLGNFDKTGVVSAYIGRLLNLIYAFRDFTFLFFTFLTYVVHTYSLRYHGIMSKYKLSTRSYSATSSAEQMGNKGTSEEWTTVSCCKYSIRDVSDSKYFRIHIMVPDMDLSKLTVSCTGQFLTVEIKSSGKRQCTFQCECVIPPEVDIKNVMASWMPEMGVLQLEAPLEKKSHCKHQ</sequence>
<dbReference type="OrthoDB" id="5913717at2759"/>
<protein>
    <recommendedName>
        <fullName evidence="4">SHSP domain-containing protein</fullName>
    </recommendedName>
</protein>
<evidence type="ECO:0000313" key="2">
    <source>
        <dbReference type="EMBL" id="KRY43171.1"/>
    </source>
</evidence>
<dbReference type="Proteomes" id="UP000054776">
    <property type="component" value="Unassembled WGS sequence"/>
</dbReference>
<organism evidence="2 3">
    <name type="scientific">Trichinella spiralis</name>
    <name type="common">Trichina worm</name>
    <dbReference type="NCBI Taxonomy" id="6334"/>
    <lineage>
        <taxon>Eukaryota</taxon>
        <taxon>Metazoa</taxon>
        <taxon>Ecdysozoa</taxon>
        <taxon>Nematoda</taxon>
        <taxon>Enoplea</taxon>
        <taxon>Dorylaimia</taxon>
        <taxon>Trichinellida</taxon>
        <taxon>Trichinellidae</taxon>
        <taxon>Trichinella</taxon>
    </lineage>
</organism>
<feature type="transmembrane region" description="Helical" evidence="1">
    <location>
        <begin position="12"/>
        <end position="38"/>
    </location>
</feature>
<comment type="caution">
    <text evidence="2">The sequence shown here is derived from an EMBL/GenBank/DDBJ whole genome shotgun (WGS) entry which is preliminary data.</text>
</comment>
<dbReference type="AlphaFoldDB" id="A0A0V1C364"/>
<evidence type="ECO:0000256" key="1">
    <source>
        <dbReference type="SAM" id="Phobius"/>
    </source>
</evidence>
<accession>A0A0V1C364</accession>
<keyword evidence="1" id="KW-0472">Membrane</keyword>
<evidence type="ECO:0008006" key="4">
    <source>
        <dbReference type="Google" id="ProtNLM"/>
    </source>
</evidence>
<gene>
    <name evidence="2" type="ORF">T01_297</name>
</gene>
<reference evidence="2 3" key="1">
    <citation type="submission" date="2015-01" db="EMBL/GenBank/DDBJ databases">
        <title>Evolution of Trichinella species and genotypes.</title>
        <authorList>
            <person name="Korhonen P.K."/>
            <person name="Edoardo P."/>
            <person name="Giuseppe L.R."/>
            <person name="Gasser R.B."/>
        </authorList>
    </citation>
    <scope>NUCLEOTIDE SEQUENCE [LARGE SCALE GENOMIC DNA]</scope>
    <source>
        <strain evidence="2">ISS3</strain>
    </source>
</reference>
<dbReference type="SUPFAM" id="SSF49764">
    <property type="entry name" value="HSP20-like chaperones"/>
    <property type="match status" value="1"/>
</dbReference>
<dbReference type="Gene3D" id="2.60.40.790">
    <property type="match status" value="1"/>
</dbReference>
<dbReference type="InterPro" id="IPR008978">
    <property type="entry name" value="HSP20-like_chaperone"/>
</dbReference>
<keyword evidence="1" id="KW-1133">Transmembrane helix</keyword>
<dbReference type="CDD" id="cd00298">
    <property type="entry name" value="ACD_sHsps_p23-like"/>
    <property type="match status" value="1"/>
</dbReference>
<name>A0A0V1C364_TRISP</name>
<feature type="transmembrane region" description="Helical" evidence="1">
    <location>
        <begin position="112"/>
        <end position="129"/>
    </location>
</feature>
<proteinExistence type="predicted"/>
<keyword evidence="3" id="KW-1185">Reference proteome</keyword>